<name>A0A2Z6DWM2_HYDTE</name>
<evidence type="ECO:0000256" key="2">
    <source>
        <dbReference type="ARBA" id="ARBA00022741"/>
    </source>
</evidence>
<evidence type="ECO:0000313" key="10">
    <source>
        <dbReference type="Proteomes" id="UP000262004"/>
    </source>
</evidence>
<evidence type="ECO:0000256" key="1">
    <source>
        <dbReference type="ARBA" id="ARBA00001966"/>
    </source>
</evidence>
<comment type="catalytic activity">
    <reaction evidence="7">
        <text>ATP + H2O = ADP + phosphate + H(+)</text>
        <dbReference type="Rhea" id="RHEA:13065"/>
        <dbReference type="ChEBI" id="CHEBI:15377"/>
        <dbReference type="ChEBI" id="CHEBI:15378"/>
        <dbReference type="ChEBI" id="CHEBI:30616"/>
        <dbReference type="ChEBI" id="CHEBI:43474"/>
        <dbReference type="ChEBI" id="CHEBI:456216"/>
        <dbReference type="EC" id="5.6.2.3"/>
    </reaction>
</comment>
<dbReference type="PANTHER" id="PTHR11472:SF34">
    <property type="entry name" value="REGULATOR OF TELOMERE ELONGATION HELICASE 1"/>
    <property type="match status" value="1"/>
</dbReference>
<dbReference type="GO" id="GO:0016818">
    <property type="term" value="F:hydrolase activity, acting on acid anhydrides, in phosphorus-containing anhydrides"/>
    <property type="evidence" value="ECO:0007669"/>
    <property type="project" value="InterPro"/>
</dbReference>
<dbReference type="Proteomes" id="UP000262004">
    <property type="component" value="Chromosome"/>
</dbReference>
<dbReference type="Pfam" id="PF00270">
    <property type="entry name" value="DEAD"/>
    <property type="match status" value="1"/>
</dbReference>
<reference evidence="9 10" key="1">
    <citation type="submission" date="2018-04" db="EMBL/GenBank/DDBJ databases">
        <title>Complete genome sequence of Hydrogenophilus thermoluteolus TH-1.</title>
        <authorList>
            <person name="Arai H."/>
        </authorList>
    </citation>
    <scope>NUCLEOTIDE SEQUENCE [LARGE SCALE GENOMIC DNA]</scope>
    <source>
        <strain evidence="9 10">TH-1</strain>
    </source>
</reference>
<keyword evidence="3" id="KW-0378">Hydrolase</keyword>
<keyword evidence="9" id="KW-0347">Helicase</keyword>
<evidence type="ECO:0000256" key="7">
    <source>
        <dbReference type="ARBA" id="ARBA00048954"/>
    </source>
</evidence>
<dbReference type="InterPro" id="IPR014013">
    <property type="entry name" value="Helic_SF1/SF2_ATP-bd_DinG/Rad3"/>
</dbReference>
<evidence type="ECO:0000256" key="4">
    <source>
        <dbReference type="ARBA" id="ARBA00022840"/>
    </source>
</evidence>
<dbReference type="AlphaFoldDB" id="A0A2Z6DWM2"/>
<accession>A0A2Z6DWM2</accession>
<evidence type="ECO:0000259" key="8">
    <source>
        <dbReference type="PROSITE" id="PS51193"/>
    </source>
</evidence>
<dbReference type="GO" id="GO:0005524">
    <property type="term" value="F:ATP binding"/>
    <property type="evidence" value="ECO:0007669"/>
    <property type="project" value="UniProtKB-KW"/>
</dbReference>
<dbReference type="PANTHER" id="PTHR11472">
    <property type="entry name" value="DNA REPAIR DEAD HELICASE RAD3/XP-D SUBFAMILY MEMBER"/>
    <property type="match status" value="1"/>
</dbReference>
<comment type="similarity">
    <text evidence="5">Belongs to the helicase family. DinG subfamily.</text>
</comment>
<dbReference type="SMART" id="SM00491">
    <property type="entry name" value="HELICc2"/>
    <property type="match status" value="1"/>
</dbReference>
<dbReference type="GO" id="GO:0003676">
    <property type="term" value="F:nucleic acid binding"/>
    <property type="evidence" value="ECO:0007669"/>
    <property type="project" value="InterPro"/>
</dbReference>
<evidence type="ECO:0000313" key="9">
    <source>
        <dbReference type="EMBL" id="BBD76856.1"/>
    </source>
</evidence>
<keyword evidence="4" id="KW-0067">ATP-binding</keyword>
<dbReference type="PROSITE" id="PS51193">
    <property type="entry name" value="HELICASE_ATP_BIND_2"/>
    <property type="match status" value="1"/>
</dbReference>
<dbReference type="InterPro" id="IPR006555">
    <property type="entry name" value="ATP-dep_Helicase_C"/>
</dbReference>
<dbReference type="SMART" id="SM00487">
    <property type="entry name" value="DEXDc"/>
    <property type="match status" value="1"/>
</dbReference>
<organism evidence="9 10">
    <name type="scientific">Hydrogenophilus thermoluteolus</name>
    <name type="common">Pseudomonas hydrogenothermophila</name>
    <dbReference type="NCBI Taxonomy" id="297"/>
    <lineage>
        <taxon>Bacteria</taxon>
        <taxon>Pseudomonadati</taxon>
        <taxon>Pseudomonadota</taxon>
        <taxon>Hydrogenophilia</taxon>
        <taxon>Hydrogenophilales</taxon>
        <taxon>Hydrogenophilaceae</taxon>
        <taxon>Hydrogenophilus</taxon>
    </lineage>
</organism>
<dbReference type="EC" id="5.6.2.3" evidence="6"/>
<dbReference type="GO" id="GO:0043139">
    <property type="term" value="F:5'-3' DNA helicase activity"/>
    <property type="evidence" value="ECO:0007669"/>
    <property type="project" value="UniProtKB-EC"/>
</dbReference>
<evidence type="ECO:0000256" key="3">
    <source>
        <dbReference type="ARBA" id="ARBA00022801"/>
    </source>
</evidence>
<dbReference type="EMBL" id="AP018558">
    <property type="protein sequence ID" value="BBD76856.1"/>
    <property type="molecule type" value="Genomic_DNA"/>
</dbReference>
<dbReference type="Pfam" id="PF13307">
    <property type="entry name" value="Helicase_C_2"/>
    <property type="match status" value="1"/>
</dbReference>
<sequence>MVPEKALPEIDSPTTGAHAPATDAWVEAVRDLFAPSGRLAQKLRDFTQRAAQQEMAVAVAHAIATRAILVAEAGTGTGKTFAYLAPALLSGKRTLVSTGTRTLQDQLFHRDLPRLTAALGVPVKRALLKGRNNYVCWFHLERNLEEGRFLEPETGGWLREIRRFARHSQSGDKSECATVPENAPAWSYATSTRDNCVGSECPHFDDCFVFRARREALDAELVVVNHHLFFSDQQIKEEGVAGLLPACDVVIFDEAHQLPDLLPHYYGESVSTFEALRLAHDARVELSTLGGDFRDGVAVVDRFEKTTRDVRLALPLTGTLRGTIADLPQSAPFVAALVTWQAAASAVHQALAAVAERTELLAKLAEKAKRFARALDTWQQAAPTGNGEEVFWFDASAHHLTLNRTPLTATEAVRDLIAASPAAWIFTSATLTVGGRFDHFRHQMGLTRITEKPSTAARWESPFDYRRQALLIVPDAIPEPNAAGHREAVAQVARRLATAANGRTLVLCTALAAMRAVAETLRTQGGTDDAPFVVLTQGDAPKETLLARFTTTPRAVLVASHSFWEGVDVVGEALSVVVIDRLPFAPPNEPLLAAQIARMKRAGSDPFLTIQVPRAATLLQQGAGRLVRSERDHGVLCICDVRLATRGYGKVLWSSLPPFRRSRSLAVAENFLRTLFPEPRETAAPSGVHSDGAP</sequence>
<dbReference type="OrthoDB" id="9805194at2"/>
<evidence type="ECO:0000256" key="5">
    <source>
        <dbReference type="ARBA" id="ARBA00038058"/>
    </source>
</evidence>
<keyword evidence="10" id="KW-1185">Reference proteome</keyword>
<proteinExistence type="inferred from homology"/>
<dbReference type="InterPro" id="IPR027417">
    <property type="entry name" value="P-loop_NTPase"/>
</dbReference>
<dbReference type="RefSeq" id="WP_119334660.1">
    <property type="nucleotide sequence ID" value="NZ_AP018558.1"/>
</dbReference>
<dbReference type="InterPro" id="IPR014001">
    <property type="entry name" value="Helicase_ATP-bd"/>
</dbReference>
<evidence type="ECO:0000256" key="6">
    <source>
        <dbReference type="ARBA" id="ARBA00044969"/>
    </source>
</evidence>
<dbReference type="GO" id="GO:0006281">
    <property type="term" value="P:DNA repair"/>
    <property type="evidence" value="ECO:0007669"/>
    <property type="project" value="TreeGrafter"/>
</dbReference>
<dbReference type="KEGG" id="htl:HPTL_0588"/>
<dbReference type="InterPro" id="IPR011545">
    <property type="entry name" value="DEAD/DEAH_box_helicase_dom"/>
</dbReference>
<dbReference type="SUPFAM" id="SSF52540">
    <property type="entry name" value="P-loop containing nucleoside triphosphate hydrolases"/>
    <property type="match status" value="2"/>
</dbReference>
<dbReference type="Gene3D" id="3.40.50.300">
    <property type="entry name" value="P-loop containing nucleotide triphosphate hydrolases"/>
    <property type="match status" value="2"/>
</dbReference>
<gene>
    <name evidence="9" type="ORF">HPTL_0588</name>
</gene>
<feature type="domain" description="Helicase ATP-binding" evidence="8">
    <location>
        <begin position="38"/>
        <end position="314"/>
    </location>
</feature>
<dbReference type="InterPro" id="IPR045028">
    <property type="entry name" value="DinG/Rad3-like"/>
</dbReference>
<protein>
    <recommendedName>
        <fullName evidence="6">DNA 5'-3' helicase</fullName>
        <ecNumber evidence="6">5.6.2.3</ecNumber>
    </recommendedName>
</protein>
<keyword evidence="2" id="KW-0547">Nucleotide-binding</keyword>
<comment type="cofactor">
    <cofactor evidence="1">
        <name>[4Fe-4S] cluster</name>
        <dbReference type="ChEBI" id="CHEBI:49883"/>
    </cofactor>
</comment>